<keyword evidence="12" id="KW-1185">Reference proteome</keyword>
<evidence type="ECO:0000256" key="8">
    <source>
        <dbReference type="PROSITE-ProRule" id="PRU00703"/>
    </source>
</evidence>
<evidence type="ECO:0000313" key="11">
    <source>
        <dbReference type="EMBL" id="KWZ76699.1"/>
    </source>
</evidence>
<evidence type="ECO:0000256" key="2">
    <source>
        <dbReference type="ARBA" id="ARBA00009749"/>
    </source>
</evidence>
<dbReference type="EMBL" id="LRPM01000071">
    <property type="protein sequence ID" value="KWZ76699.1"/>
    <property type="molecule type" value="Genomic_DNA"/>
</dbReference>
<proteinExistence type="inferred from homology"/>
<dbReference type="InterPro" id="IPR046342">
    <property type="entry name" value="CBS_dom_sf"/>
</dbReference>
<evidence type="ECO:0000256" key="1">
    <source>
        <dbReference type="ARBA" id="ARBA00004141"/>
    </source>
</evidence>
<accession>A0A133KB01</accession>
<dbReference type="PANTHER" id="PTHR43773">
    <property type="entry name" value="MAGNESIUM TRANSPORTER MGTE"/>
    <property type="match status" value="1"/>
</dbReference>
<dbReference type="SMART" id="SM00924">
    <property type="entry name" value="MgtE_N"/>
    <property type="match status" value="1"/>
</dbReference>
<dbReference type="SUPFAM" id="SSF161093">
    <property type="entry name" value="MgtE membrane domain-like"/>
    <property type="match status" value="1"/>
</dbReference>
<keyword evidence="9" id="KW-0479">Metal-binding</keyword>
<evidence type="ECO:0000256" key="5">
    <source>
        <dbReference type="ARBA" id="ARBA00022842"/>
    </source>
</evidence>
<evidence type="ECO:0000256" key="7">
    <source>
        <dbReference type="ARBA" id="ARBA00023136"/>
    </source>
</evidence>
<evidence type="ECO:0000256" key="6">
    <source>
        <dbReference type="ARBA" id="ARBA00022989"/>
    </source>
</evidence>
<dbReference type="InterPro" id="IPR006669">
    <property type="entry name" value="MgtE_transporter"/>
</dbReference>
<feature type="transmembrane region" description="Helical" evidence="9">
    <location>
        <begin position="390"/>
        <end position="412"/>
    </location>
</feature>
<dbReference type="Proteomes" id="UP000070383">
    <property type="component" value="Unassembled WGS sequence"/>
</dbReference>
<dbReference type="PATRIC" id="fig|33036.3.peg.1634"/>
<evidence type="ECO:0000256" key="4">
    <source>
        <dbReference type="ARBA" id="ARBA00022692"/>
    </source>
</evidence>
<comment type="subcellular location">
    <subcellularLocation>
        <location evidence="9">Cell membrane</location>
        <topology evidence="9">Multi-pass membrane protein</topology>
    </subcellularLocation>
    <subcellularLocation>
        <location evidence="1">Membrane</location>
        <topology evidence="1">Multi-pass membrane protein</topology>
    </subcellularLocation>
</comment>
<comment type="function">
    <text evidence="9">Acts as a magnesium transporter.</text>
</comment>
<keyword evidence="7 9" id="KW-0472">Membrane</keyword>
<feature type="transmembrane region" description="Helical" evidence="9">
    <location>
        <begin position="424"/>
        <end position="446"/>
    </location>
</feature>
<dbReference type="SUPFAM" id="SSF158791">
    <property type="entry name" value="MgtE N-terminal domain-like"/>
    <property type="match status" value="1"/>
</dbReference>
<dbReference type="STRING" id="33036.HMPREF3200_01652"/>
<keyword evidence="3 9" id="KW-0813">Transport</keyword>
<dbReference type="Gene3D" id="1.25.60.10">
    <property type="entry name" value="MgtE N-terminal domain-like"/>
    <property type="match status" value="1"/>
</dbReference>
<dbReference type="SMART" id="SM00116">
    <property type="entry name" value="CBS"/>
    <property type="match status" value="2"/>
</dbReference>
<reference evidence="12" key="1">
    <citation type="submission" date="2016-01" db="EMBL/GenBank/DDBJ databases">
        <authorList>
            <person name="Mitreva M."/>
            <person name="Pepin K.H."/>
            <person name="Mihindukulasuriya K.A."/>
            <person name="Fulton R."/>
            <person name="Fronick C."/>
            <person name="O'Laughlin M."/>
            <person name="Miner T."/>
            <person name="Herter B."/>
            <person name="Rosa B.A."/>
            <person name="Cordes M."/>
            <person name="Tomlinson C."/>
            <person name="Wollam A."/>
            <person name="Palsikar V.B."/>
            <person name="Mardis E.R."/>
            <person name="Wilson R.K."/>
        </authorList>
    </citation>
    <scope>NUCLEOTIDE SEQUENCE [LARGE SCALE GENOMIC DNA]</scope>
    <source>
        <strain evidence="12">MJR8151</strain>
    </source>
</reference>
<dbReference type="RefSeq" id="WP_060929801.1">
    <property type="nucleotide sequence ID" value="NZ_KQ955289.1"/>
</dbReference>
<evidence type="ECO:0000256" key="9">
    <source>
        <dbReference type="RuleBase" id="RU362011"/>
    </source>
</evidence>
<evidence type="ECO:0000256" key="3">
    <source>
        <dbReference type="ARBA" id="ARBA00022448"/>
    </source>
</evidence>
<keyword evidence="9" id="KW-1003">Cell membrane</keyword>
<comment type="similarity">
    <text evidence="2 9">Belongs to the SLC41A transporter family.</text>
</comment>
<comment type="subunit">
    <text evidence="9">Homodimer.</text>
</comment>
<dbReference type="CDD" id="cd04606">
    <property type="entry name" value="CBS_pair_Mg_transporter"/>
    <property type="match status" value="1"/>
</dbReference>
<keyword evidence="5 9" id="KW-0460">Magnesium</keyword>
<dbReference type="GO" id="GO:0005886">
    <property type="term" value="C:plasma membrane"/>
    <property type="evidence" value="ECO:0007669"/>
    <property type="project" value="UniProtKB-SubCell"/>
</dbReference>
<name>A0A133KB01_9FIRM</name>
<dbReference type="PANTHER" id="PTHR43773:SF1">
    <property type="entry name" value="MAGNESIUM TRANSPORTER MGTE"/>
    <property type="match status" value="1"/>
</dbReference>
<dbReference type="Pfam" id="PF01769">
    <property type="entry name" value="MgtE"/>
    <property type="match status" value="1"/>
</dbReference>
<dbReference type="GO" id="GO:0015095">
    <property type="term" value="F:magnesium ion transmembrane transporter activity"/>
    <property type="evidence" value="ECO:0007669"/>
    <property type="project" value="UniProtKB-UniRule"/>
</dbReference>
<dbReference type="Gene3D" id="1.10.357.20">
    <property type="entry name" value="SLC41 divalent cation transporters, integral membrane domain"/>
    <property type="match status" value="1"/>
</dbReference>
<gene>
    <name evidence="11" type="ORF">HMPREF3200_01652</name>
</gene>
<dbReference type="SUPFAM" id="SSF54631">
    <property type="entry name" value="CBS-domain pair"/>
    <property type="match status" value="1"/>
</dbReference>
<evidence type="ECO:0000259" key="10">
    <source>
        <dbReference type="PROSITE" id="PS51371"/>
    </source>
</evidence>
<dbReference type="InterPro" id="IPR006668">
    <property type="entry name" value="Mg_transptr_MgtE_intracell_dom"/>
</dbReference>
<comment type="caution">
    <text evidence="9">Lacks conserved residue(s) required for the propagation of feature annotation.</text>
</comment>
<keyword evidence="6 9" id="KW-1133">Transmembrane helix</keyword>
<dbReference type="PROSITE" id="PS51371">
    <property type="entry name" value="CBS"/>
    <property type="match status" value="1"/>
</dbReference>
<keyword evidence="4 9" id="KW-0812">Transmembrane</keyword>
<sequence length="456" mass="51216">MQKYMDYSKRVEELAELLAKKDGVNLSKLLRRTNPVDIEEFISTLSSDDALLVFRLLKKEDAIEVFAKLDPSDKDKIKKGLNDAEFTDLLEDLDFDDMIDTLEEMPASVVQKILRNTDPEIRKRVNQYLKFPEDSAASLMTPEFVELKINMTVKEALTTIKRIGKDKVTVYTCYVTDTTKKLLGYVSLRNLVTSDENTLISSLLYEDVISVRTDEDQEEVARTFQKYGFTALPVVDKENMLVGIITVDDIMWIIEQEATEDFQIMAATTPEEEEYSKMSVWKLAKNRIPWLMFLMISSAFTSTILRSYEAVIQSIIALNMFIPMLTDSGGNAGSQTSTLVIRAMATHDVELSDWMKVFWKEFRVGVVSGLSLGLVSFLKCMFFDNVGVEISLIVAVTLLLVVITAKVVGSLLPMLASRLGADPAIMASPLITTIVDSVGLIVYFNIAQMFISVAPL</sequence>
<feature type="domain" description="CBS" evidence="10">
    <location>
        <begin position="200"/>
        <end position="260"/>
    </location>
</feature>
<protein>
    <recommendedName>
        <fullName evidence="9">Magnesium transporter MgtE</fullName>
    </recommendedName>
</protein>
<dbReference type="InterPro" id="IPR038076">
    <property type="entry name" value="MgtE_N_sf"/>
</dbReference>
<dbReference type="GO" id="GO:0046872">
    <property type="term" value="F:metal ion binding"/>
    <property type="evidence" value="ECO:0007669"/>
    <property type="project" value="UniProtKB-KW"/>
</dbReference>
<keyword evidence="8" id="KW-0129">CBS domain</keyword>
<dbReference type="InterPro" id="IPR006667">
    <property type="entry name" value="SLC41_membr_dom"/>
</dbReference>
<dbReference type="AlphaFoldDB" id="A0A133KB01"/>
<dbReference type="InterPro" id="IPR036739">
    <property type="entry name" value="SLC41_membr_dom_sf"/>
</dbReference>
<dbReference type="Pfam" id="PF03448">
    <property type="entry name" value="MgtE_N"/>
    <property type="match status" value="1"/>
</dbReference>
<organism evidence="11 12">
    <name type="scientific">Anaerococcus tetradius</name>
    <dbReference type="NCBI Taxonomy" id="33036"/>
    <lineage>
        <taxon>Bacteria</taxon>
        <taxon>Bacillati</taxon>
        <taxon>Bacillota</taxon>
        <taxon>Tissierellia</taxon>
        <taxon>Tissierellales</taxon>
        <taxon>Peptoniphilaceae</taxon>
        <taxon>Anaerococcus</taxon>
    </lineage>
</organism>
<comment type="caution">
    <text evidence="11">The sequence shown here is derived from an EMBL/GenBank/DDBJ whole genome shotgun (WGS) entry which is preliminary data.</text>
</comment>
<dbReference type="NCBIfam" id="TIGR00400">
    <property type="entry name" value="mgtE"/>
    <property type="match status" value="1"/>
</dbReference>
<dbReference type="OrthoDB" id="9790355at2"/>
<feature type="transmembrane region" description="Helical" evidence="9">
    <location>
        <begin position="362"/>
        <end position="383"/>
    </location>
</feature>
<dbReference type="Gene3D" id="3.10.580.10">
    <property type="entry name" value="CBS-domain"/>
    <property type="match status" value="1"/>
</dbReference>
<dbReference type="InterPro" id="IPR000644">
    <property type="entry name" value="CBS_dom"/>
</dbReference>
<dbReference type="Pfam" id="PF00571">
    <property type="entry name" value="CBS"/>
    <property type="match status" value="2"/>
</dbReference>
<evidence type="ECO:0000313" key="12">
    <source>
        <dbReference type="Proteomes" id="UP000070383"/>
    </source>
</evidence>